<organism evidence="2 3">
    <name type="scientific">Exophiala sideris</name>
    <dbReference type="NCBI Taxonomy" id="1016849"/>
    <lineage>
        <taxon>Eukaryota</taxon>
        <taxon>Fungi</taxon>
        <taxon>Dikarya</taxon>
        <taxon>Ascomycota</taxon>
        <taxon>Pezizomycotina</taxon>
        <taxon>Eurotiomycetes</taxon>
        <taxon>Chaetothyriomycetidae</taxon>
        <taxon>Chaetothyriales</taxon>
        <taxon>Herpotrichiellaceae</taxon>
        <taxon>Exophiala</taxon>
    </lineage>
</organism>
<accession>A0A0D1WFR5</accession>
<dbReference type="InterPro" id="IPR024311">
    <property type="entry name" value="Lipocalin-like"/>
</dbReference>
<proteinExistence type="predicted"/>
<dbReference type="EMBL" id="KN846951">
    <property type="protein sequence ID" value="KIV87600.1"/>
    <property type="molecule type" value="Genomic_DNA"/>
</dbReference>
<dbReference type="Pfam" id="PF13924">
    <property type="entry name" value="Lipocalin_5"/>
    <property type="match status" value="1"/>
</dbReference>
<evidence type="ECO:0000259" key="1">
    <source>
        <dbReference type="Pfam" id="PF13924"/>
    </source>
</evidence>
<protein>
    <recommendedName>
        <fullName evidence="1">Lipocalin-like domain-containing protein</fullName>
    </recommendedName>
</protein>
<dbReference type="AlphaFoldDB" id="A0A0D1WFR5"/>
<dbReference type="OrthoDB" id="3904217at2759"/>
<reference evidence="2 3" key="1">
    <citation type="submission" date="2015-01" db="EMBL/GenBank/DDBJ databases">
        <title>The Genome Sequence of Exophiala sideris CBS121828.</title>
        <authorList>
            <consortium name="The Broad Institute Genomics Platform"/>
            <person name="Cuomo C."/>
            <person name="de Hoog S."/>
            <person name="Gorbushina A."/>
            <person name="Stielow B."/>
            <person name="Teixiera M."/>
            <person name="Abouelleil A."/>
            <person name="Chapman S.B."/>
            <person name="Priest M."/>
            <person name="Young S.K."/>
            <person name="Wortman J."/>
            <person name="Nusbaum C."/>
            <person name="Birren B."/>
        </authorList>
    </citation>
    <scope>NUCLEOTIDE SEQUENCE [LARGE SCALE GENOMIC DNA]</scope>
    <source>
        <strain evidence="2 3">CBS 121828</strain>
    </source>
</reference>
<gene>
    <name evidence="2" type="ORF">PV11_03134</name>
</gene>
<dbReference type="Proteomes" id="UP000053599">
    <property type="component" value="Unassembled WGS sequence"/>
</dbReference>
<evidence type="ECO:0000313" key="3">
    <source>
        <dbReference type="Proteomes" id="UP000053599"/>
    </source>
</evidence>
<evidence type="ECO:0000313" key="2">
    <source>
        <dbReference type="EMBL" id="KIV87600.1"/>
    </source>
</evidence>
<name>A0A0D1WFR5_9EURO</name>
<feature type="domain" description="Lipocalin-like" evidence="1">
    <location>
        <begin position="10"/>
        <end position="153"/>
    </location>
</feature>
<sequence>MPSFLSRVLGAWELLTYTATNVENDNDVLHPMGEQCKGQIVYTEDGYMAALLQWGDVEPYEGGPRRGTTRELANAGKKTISYCGPFYLDEQPGNKQKIIHHAKIALPPNWISTLQLRLAEMTEEDGQVFLTLGPEALLEHNGVKRIVRLKWRKLPPNDTSKVPREVKL</sequence>
<dbReference type="HOGENOM" id="CLU_109259_2_1_1"/>